<dbReference type="EMBL" id="JYDT01000961">
    <property type="protein sequence ID" value="KRY74632.1"/>
    <property type="molecule type" value="Genomic_DNA"/>
</dbReference>
<sequence>MSASDCNCDWFVVQNKAVMMIEEKSKYTSN</sequence>
<reference evidence="1 2" key="1">
    <citation type="submission" date="2015-01" db="EMBL/GenBank/DDBJ databases">
        <title>Evolution of Trichinella species and genotypes.</title>
        <authorList>
            <person name="Korhonen P.K."/>
            <person name="Edoardo P."/>
            <person name="Giuseppe L.R."/>
            <person name="Gasser R.B."/>
        </authorList>
    </citation>
    <scope>NUCLEOTIDE SEQUENCE [LARGE SCALE GENOMIC DNA]</scope>
    <source>
        <strain evidence="1">ISS470</strain>
    </source>
</reference>
<protein>
    <submittedName>
        <fullName evidence="1">Uncharacterized protein</fullName>
    </submittedName>
</protein>
<dbReference type="AlphaFoldDB" id="A0A0V1ELZ6"/>
<keyword evidence="2" id="KW-1185">Reference proteome</keyword>
<evidence type="ECO:0000313" key="2">
    <source>
        <dbReference type="Proteomes" id="UP000054995"/>
    </source>
</evidence>
<dbReference type="Proteomes" id="UP000054995">
    <property type="component" value="Unassembled WGS sequence"/>
</dbReference>
<accession>A0A0V1ELZ6</accession>
<gene>
    <name evidence="1" type="ORF">T4D_2384</name>
</gene>
<comment type="caution">
    <text evidence="1">The sequence shown here is derived from an EMBL/GenBank/DDBJ whole genome shotgun (WGS) entry which is preliminary data.</text>
</comment>
<organism evidence="1 2">
    <name type="scientific">Trichinella pseudospiralis</name>
    <name type="common">Parasitic roundworm</name>
    <dbReference type="NCBI Taxonomy" id="6337"/>
    <lineage>
        <taxon>Eukaryota</taxon>
        <taxon>Metazoa</taxon>
        <taxon>Ecdysozoa</taxon>
        <taxon>Nematoda</taxon>
        <taxon>Enoplea</taxon>
        <taxon>Dorylaimia</taxon>
        <taxon>Trichinellida</taxon>
        <taxon>Trichinellidae</taxon>
        <taxon>Trichinella</taxon>
    </lineage>
</organism>
<evidence type="ECO:0000313" key="1">
    <source>
        <dbReference type="EMBL" id="KRY74632.1"/>
    </source>
</evidence>
<proteinExistence type="predicted"/>
<name>A0A0V1ELZ6_TRIPS</name>